<protein>
    <submittedName>
        <fullName evidence="1">BnaA01g26280D protein</fullName>
    </submittedName>
</protein>
<dbReference type="Proteomes" id="UP000028999">
    <property type="component" value="Unassembled WGS sequence"/>
</dbReference>
<dbReference type="OMA" id="CNEFEQE"/>
<reference evidence="1 2" key="1">
    <citation type="journal article" date="2014" name="Science">
        <title>Plant genetics. Early allopolyploid evolution in the post-Neolithic Brassica napus oilseed genome.</title>
        <authorList>
            <person name="Chalhoub B."/>
            <person name="Denoeud F."/>
            <person name="Liu S."/>
            <person name="Parkin I.A."/>
            <person name="Tang H."/>
            <person name="Wang X."/>
            <person name="Chiquet J."/>
            <person name="Belcram H."/>
            <person name="Tong C."/>
            <person name="Samans B."/>
            <person name="Correa M."/>
            <person name="Da Silva C."/>
            <person name="Just J."/>
            <person name="Falentin C."/>
            <person name="Koh C.S."/>
            <person name="Le Clainche I."/>
            <person name="Bernard M."/>
            <person name="Bento P."/>
            <person name="Noel B."/>
            <person name="Labadie K."/>
            <person name="Alberti A."/>
            <person name="Charles M."/>
            <person name="Arnaud D."/>
            <person name="Guo H."/>
            <person name="Daviaud C."/>
            <person name="Alamery S."/>
            <person name="Jabbari K."/>
            <person name="Zhao M."/>
            <person name="Edger P.P."/>
            <person name="Chelaifa H."/>
            <person name="Tack D."/>
            <person name="Lassalle G."/>
            <person name="Mestiri I."/>
            <person name="Schnel N."/>
            <person name="Le Paslier M.C."/>
            <person name="Fan G."/>
            <person name="Renault V."/>
            <person name="Bayer P.E."/>
            <person name="Golicz A.A."/>
            <person name="Manoli S."/>
            <person name="Lee T.H."/>
            <person name="Thi V.H."/>
            <person name="Chalabi S."/>
            <person name="Hu Q."/>
            <person name="Fan C."/>
            <person name="Tollenaere R."/>
            <person name="Lu Y."/>
            <person name="Battail C."/>
            <person name="Shen J."/>
            <person name="Sidebottom C.H."/>
            <person name="Wang X."/>
            <person name="Canaguier A."/>
            <person name="Chauveau A."/>
            <person name="Berard A."/>
            <person name="Deniot G."/>
            <person name="Guan M."/>
            <person name="Liu Z."/>
            <person name="Sun F."/>
            <person name="Lim Y.P."/>
            <person name="Lyons E."/>
            <person name="Town C.D."/>
            <person name="Bancroft I."/>
            <person name="Wang X."/>
            <person name="Meng J."/>
            <person name="Ma J."/>
            <person name="Pires J.C."/>
            <person name="King G.J."/>
            <person name="Brunel D."/>
            <person name="Delourme R."/>
            <person name="Renard M."/>
            <person name="Aury J.M."/>
            <person name="Adams K.L."/>
            <person name="Batley J."/>
            <person name="Snowdon R.J."/>
            <person name="Tost J."/>
            <person name="Edwards D."/>
            <person name="Zhou Y."/>
            <person name="Hua W."/>
            <person name="Sharpe A.G."/>
            <person name="Paterson A.H."/>
            <person name="Guan C."/>
            <person name="Wincker P."/>
        </authorList>
    </citation>
    <scope>NUCLEOTIDE SEQUENCE [LARGE SCALE GENOMIC DNA]</scope>
    <source>
        <strain evidence="2">cv. Darmor-bzh</strain>
    </source>
</reference>
<name>A0A078G0P0_BRANA</name>
<dbReference type="AlphaFoldDB" id="A0A078G0P0"/>
<sequence>MVHRHYTFEIRQIRSHLLLVRHPRPTNLRYLKKMYFKMKDSGEFMVEISNLQSVSEMISRIEKRMIELGEDNMKIKKAMALAAERKAESH</sequence>
<evidence type="ECO:0000313" key="1">
    <source>
        <dbReference type="EMBL" id="CDY18567.1"/>
    </source>
</evidence>
<keyword evidence="2" id="KW-1185">Reference proteome</keyword>
<organism evidence="1 2">
    <name type="scientific">Brassica napus</name>
    <name type="common">Rape</name>
    <dbReference type="NCBI Taxonomy" id="3708"/>
    <lineage>
        <taxon>Eukaryota</taxon>
        <taxon>Viridiplantae</taxon>
        <taxon>Streptophyta</taxon>
        <taxon>Embryophyta</taxon>
        <taxon>Tracheophyta</taxon>
        <taxon>Spermatophyta</taxon>
        <taxon>Magnoliopsida</taxon>
        <taxon>eudicotyledons</taxon>
        <taxon>Gunneridae</taxon>
        <taxon>Pentapetalae</taxon>
        <taxon>rosids</taxon>
        <taxon>malvids</taxon>
        <taxon>Brassicales</taxon>
        <taxon>Brassicaceae</taxon>
        <taxon>Brassiceae</taxon>
        <taxon>Brassica</taxon>
    </lineage>
</organism>
<dbReference type="Gramene" id="CDY18567">
    <property type="protein sequence ID" value="CDY18567"/>
    <property type="gene ID" value="GSBRNA2T00005610001"/>
</dbReference>
<proteinExistence type="predicted"/>
<accession>A0A078G0P0</accession>
<gene>
    <name evidence="1" type="primary">BnaA01g26280D</name>
    <name evidence="1" type="ORF">GSBRNA2T00005610001</name>
</gene>
<dbReference type="PaxDb" id="3708-A0A078G0P0"/>
<dbReference type="EMBL" id="LK032086">
    <property type="protein sequence ID" value="CDY18567.1"/>
    <property type="molecule type" value="Genomic_DNA"/>
</dbReference>
<evidence type="ECO:0000313" key="2">
    <source>
        <dbReference type="Proteomes" id="UP000028999"/>
    </source>
</evidence>